<evidence type="ECO:0000313" key="1">
    <source>
        <dbReference type="EMBL" id="CAF1512535.1"/>
    </source>
</evidence>
<evidence type="ECO:0000313" key="2">
    <source>
        <dbReference type="Proteomes" id="UP000663864"/>
    </source>
</evidence>
<protein>
    <submittedName>
        <fullName evidence="1">Uncharacterized protein</fullName>
    </submittedName>
</protein>
<organism evidence="1 2">
    <name type="scientific">Rotaria sordida</name>
    <dbReference type="NCBI Taxonomy" id="392033"/>
    <lineage>
        <taxon>Eukaryota</taxon>
        <taxon>Metazoa</taxon>
        <taxon>Spiralia</taxon>
        <taxon>Gnathifera</taxon>
        <taxon>Rotifera</taxon>
        <taxon>Eurotatoria</taxon>
        <taxon>Bdelloidea</taxon>
        <taxon>Philodinida</taxon>
        <taxon>Philodinidae</taxon>
        <taxon>Rotaria</taxon>
    </lineage>
</organism>
<proteinExistence type="predicted"/>
<dbReference type="EMBL" id="CAJNOT010007884">
    <property type="protein sequence ID" value="CAF1512535.1"/>
    <property type="molecule type" value="Genomic_DNA"/>
</dbReference>
<comment type="caution">
    <text evidence="1">The sequence shown here is derived from an EMBL/GenBank/DDBJ whole genome shotgun (WGS) entry which is preliminary data.</text>
</comment>
<reference evidence="1" key="1">
    <citation type="submission" date="2021-02" db="EMBL/GenBank/DDBJ databases">
        <authorList>
            <person name="Nowell W R."/>
        </authorList>
    </citation>
    <scope>NUCLEOTIDE SEQUENCE</scope>
</reference>
<accession>A0A815UDK5</accession>
<name>A0A815UDK5_9BILA</name>
<gene>
    <name evidence="1" type="ORF">ZHD862_LOCUS37989</name>
</gene>
<dbReference type="AlphaFoldDB" id="A0A815UDK5"/>
<sequence length="58" mass="6513">MDKNHLTTEIHTTSNINCPSSSITLTIPNKTYLNEHVSKNILSDLSPLCNLKETDENE</sequence>
<feature type="non-terminal residue" evidence="1">
    <location>
        <position position="58"/>
    </location>
</feature>
<dbReference type="Proteomes" id="UP000663864">
    <property type="component" value="Unassembled WGS sequence"/>
</dbReference>